<reference evidence="1 2" key="1">
    <citation type="submission" date="2009-10" db="EMBL/GenBank/DDBJ databases">
        <authorList>
            <person name="Weinstock G."/>
            <person name="Sodergren E."/>
            <person name="Clifton S."/>
            <person name="Fulton L."/>
            <person name="Fulton B."/>
            <person name="Courtney L."/>
            <person name="Fronick C."/>
            <person name="Harrison M."/>
            <person name="Strong C."/>
            <person name="Farmer C."/>
            <person name="Delahaunty K."/>
            <person name="Markovic C."/>
            <person name="Hall O."/>
            <person name="Minx P."/>
            <person name="Tomlinson C."/>
            <person name="Mitreva M."/>
            <person name="Nelson J."/>
            <person name="Hou S."/>
            <person name="Wollam A."/>
            <person name="Pepin K.H."/>
            <person name="Johnson M."/>
            <person name="Bhonagiri V."/>
            <person name="Nash W.E."/>
            <person name="Warren W."/>
            <person name="Chinwalla A."/>
            <person name="Mardis E.R."/>
            <person name="Wilson R.K."/>
        </authorList>
    </citation>
    <scope>NUCLEOTIDE SEQUENCE [LARGE SCALE GENOMIC DNA]</scope>
    <source>
        <strain evidence="1 2">ATCC 14685</strain>
    </source>
</reference>
<name>D0W5I7_NEICI</name>
<dbReference type="AlphaFoldDB" id="D0W5I7"/>
<protein>
    <submittedName>
        <fullName evidence="1">Uncharacterized protein</fullName>
    </submittedName>
</protein>
<evidence type="ECO:0000313" key="2">
    <source>
        <dbReference type="Proteomes" id="UP000003294"/>
    </source>
</evidence>
<evidence type="ECO:0000313" key="1">
    <source>
        <dbReference type="EMBL" id="EEZ70914.1"/>
    </source>
</evidence>
<accession>D0W5I7</accession>
<comment type="caution">
    <text evidence="1">The sequence shown here is derived from an EMBL/GenBank/DDBJ whole genome shotgun (WGS) entry which is preliminary data.</text>
</comment>
<dbReference type="Proteomes" id="UP000003294">
    <property type="component" value="Unassembled WGS sequence"/>
</dbReference>
<gene>
    <name evidence="1" type="ORF">NEICINOT_04953</name>
</gene>
<proteinExistence type="predicted"/>
<dbReference type="EMBL" id="ACDY02000015">
    <property type="protein sequence ID" value="EEZ70914.1"/>
    <property type="molecule type" value="Genomic_DNA"/>
</dbReference>
<sequence>MICITVILILRDSYPMTDADYTRRTWQNKMPSESAFRRHAARKPFSL</sequence>
<organism evidence="1 2">
    <name type="scientific">Neisseria cinerea ATCC 14685</name>
    <dbReference type="NCBI Taxonomy" id="546262"/>
    <lineage>
        <taxon>Bacteria</taxon>
        <taxon>Pseudomonadati</taxon>
        <taxon>Pseudomonadota</taxon>
        <taxon>Betaproteobacteria</taxon>
        <taxon>Neisseriales</taxon>
        <taxon>Neisseriaceae</taxon>
        <taxon>Neisseria</taxon>
    </lineage>
</organism>